<dbReference type="AlphaFoldDB" id="A0AAD4QD18"/>
<name>A0AAD4QD18_9AGAM</name>
<organism evidence="2 3">
    <name type="scientific">Lactarius akahatsu</name>
    <dbReference type="NCBI Taxonomy" id="416441"/>
    <lineage>
        <taxon>Eukaryota</taxon>
        <taxon>Fungi</taxon>
        <taxon>Dikarya</taxon>
        <taxon>Basidiomycota</taxon>
        <taxon>Agaricomycotina</taxon>
        <taxon>Agaricomycetes</taxon>
        <taxon>Russulales</taxon>
        <taxon>Russulaceae</taxon>
        <taxon>Lactarius</taxon>
    </lineage>
</organism>
<evidence type="ECO:0008006" key="4">
    <source>
        <dbReference type="Google" id="ProtNLM"/>
    </source>
</evidence>
<evidence type="ECO:0000313" key="2">
    <source>
        <dbReference type="EMBL" id="KAH8990319.1"/>
    </source>
</evidence>
<gene>
    <name evidence="2" type="ORF">EDB92DRAFT_1865834</name>
</gene>
<feature type="region of interest" description="Disordered" evidence="1">
    <location>
        <begin position="112"/>
        <end position="150"/>
    </location>
</feature>
<evidence type="ECO:0000256" key="1">
    <source>
        <dbReference type="SAM" id="MobiDB-lite"/>
    </source>
</evidence>
<comment type="caution">
    <text evidence="2">The sequence shown here is derived from an EMBL/GenBank/DDBJ whole genome shotgun (WGS) entry which is preliminary data.</text>
</comment>
<proteinExistence type="predicted"/>
<accession>A0AAD4QD18</accession>
<dbReference type="Gene3D" id="1.10.510.10">
    <property type="entry name" value="Transferase(Phosphotransferase) domain 1"/>
    <property type="match status" value="1"/>
</dbReference>
<evidence type="ECO:0000313" key="3">
    <source>
        <dbReference type="Proteomes" id="UP001201163"/>
    </source>
</evidence>
<reference evidence="2" key="1">
    <citation type="submission" date="2022-01" db="EMBL/GenBank/DDBJ databases">
        <title>Comparative genomics reveals a dynamic genome evolution in the ectomycorrhizal milk-cap (Lactarius) mushrooms.</title>
        <authorList>
            <consortium name="DOE Joint Genome Institute"/>
            <person name="Lebreton A."/>
            <person name="Tang N."/>
            <person name="Kuo A."/>
            <person name="LaButti K."/>
            <person name="Drula E."/>
            <person name="Barry K."/>
            <person name="Clum A."/>
            <person name="Lipzen A."/>
            <person name="Mousain D."/>
            <person name="Ng V."/>
            <person name="Wang R."/>
            <person name="Wang X."/>
            <person name="Dai Y."/>
            <person name="Henrissat B."/>
            <person name="Grigoriev I.V."/>
            <person name="Guerin-Laguette A."/>
            <person name="Yu F."/>
            <person name="Martin F.M."/>
        </authorList>
    </citation>
    <scope>NUCLEOTIDE SEQUENCE</scope>
    <source>
        <strain evidence="2">QP</strain>
    </source>
</reference>
<keyword evidence="3" id="KW-1185">Reference proteome</keyword>
<protein>
    <recommendedName>
        <fullName evidence="4">Protein kinase domain-containing protein</fullName>
    </recommendedName>
</protein>
<sequence length="150" mass="16699">MDSRGVCGRGWLGRGLIKGLGYFHEHGIAHRDIKPCNPSIEVRDENTEERKTGPRAMYSSIKADIWSCGRETSALWEFGKQLQARDPQQRPSLVGWDKWPAVPLSNMGKVFTAHGKESRPREEVDGVSIVEAPDAKRPRLSVTSEVSGQS</sequence>
<dbReference type="SUPFAM" id="SSF56112">
    <property type="entry name" value="Protein kinase-like (PK-like)"/>
    <property type="match status" value="1"/>
</dbReference>
<feature type="compositionally biased region" description="Basic and acidic residues" evidence="1">
    <location>
        <begin position="114"/>
        <end position="124"/>
    </location>
</feature>
<dbReference type="EMBL" id="JAKELL010000031">
    <property type="protein sequence ID" value="KAH8990319.1"/>
    <property type="molecule type" value="Genomic_DNA"/>
</dbReference>
<dbReference type="InterPro" id="IPR011009">
    <property type="entry name" value="Kinase-like_dom_sf"/>
</dbReference>
<dbReference type="Proteomes" id="UP001201163">
    <property type="component" value="Unassembled WGS sequence"/>
</dbReference>
<feature type="compositionally biased region" description="Polar residues" evidence="1">
    <location>
        <begin position="141"/>
        <end position="150"/>
    </location>
</feature>